<sequence length="867" mass="97547">MSDGTMDVDESPVSWKVKSLEAIVDGAFSSTLSKLSSSSRLIPSSRDFHFYYNFDEFKRTIDDIAGSSQSVLETIGDSEQVWGKSMKFPGDVDEVDAEDWLCNVNDEFIERFDVSVDEFQRIRKKEEEIGRPVAYNGDDGFQMVYGKKKKPVGNVITGSAANGGSVIDVKMAERDKNSSGKAKVPFHVPTIKKPQEEYNILVNNANQPFEHVWLERSEDDQRAMHPLEKLSVLDFVDKDLNEMEPVKPLPLEETPFKFVQEVKDLKELVAKLRGVEEFAVDLEHNQYRSFQGLTCLMQISTRTEDYIVDTFKLRIHIGPYLREIFKDPKKKKIMHGADRDIIWLQRDFGIYVCNLFDTGQASRVLNLERNSLEFLLQHFCGVTANKEYQNADWRIRPLPEEMTRYAREDTHYLLYIYDVIRLELQRMAKDDELTDSPLLEVYKRSYDVCTQLYEKELLTENSYLHIYGLQAAGFNSAQLAIVAGLCEWRDFIARAEDESTGYVLPNKVLLEIAKEMPVSVGKLRRMLKSKHPYIERNVDSVVSVIRQSIQNSAAFESAALSLKDVSPVTVMDKNIEPISEKKDMHAVDVASPSLKENSSQLESTRDLNMVAANTNEGRGLGTGLFGSAKVSAAVRIYKKPSSGLGALLGSAASKKKSRTDEKVKEDVKLEQIRSSVNLSFHSFTEKVPDSKSTTETTPKVYGKPEEMSTTMQASVSKEDGVTELKDDSEEASEIVGTSGRVSESKVSGSETGDIILLENGDEKEVEAEDEPMSLSELSTNFQKCFKSMKKSNKAQKQPDFLNIEPFDYEAARKEVKFGEGHKGRQGKKEVAAGQKKKGSGPEQSEFGQGKRRQAFPASGNRSATFKS</sequence>
<dbReference type="GO" id="GO:0071039">
    <property type="term" value="P:nuclear polyadenylation-dependent CUT catabolic process"/>
    <property type="evidence" value="ECO:0007669"/>
    <property type="project" value="TreeGrafter"/>
</dbReference>
<dbReference type="GO" id="GO:0000176">
    <property type="term" value="C:nuclear exosome (RNase complex)"/>
    <property type="evidence" value="ECO:0007669"/>
    <property type="project" value="TreeGrafter"/>
</dbReference>
<dbReference type="PANTHER" id="PTHR12124:SF47">
    <property type="entry name" value="EXOSOME COMPONENT 10"/>
    <property type="match status" value="1"/>
</dbReference>
<dbReference type="CDD" id="cd06147">
    <property type="entry name" value="Rrp6p_like_exo"/>
    <property type="match status" value="1"/>
</dbReference>
<feature type="compositionally biased region" description="Basic and acidic residues" evidence="7">
    <location>
        <begin position="817"/>
        <end position="830"/>
    </location>
</feature>
<dbReference type="GO" id="GO:0071035">
    <property type="term" value="P:nuclear polyadenylation-dependent rRNA catabolic process"/>
    <property type="evidence" value="ECO:0007669"/>
    <property type="project" value="TreeGrafter"/>
</dbReference>
<dbReference type="AlphaFoldDB" id="A0A8T1YPX2"/>
<dbReference type="PROSITE" id="PS50967">
    <property type="entry name" value="HRDC"/>
    <property type="match status" value="1"/>
</dbReference>
<dbReference type="SMART" id="SM00341">
    <property type="entry name" value="HRDC"/>
    <property type="match status" value="1"/>
</dbReference>
<evidence type="ECO:0000256" key="6">
    <source>
        <dbReference type="ARBA" id="ARBA00023242"/>
    </source>
</evidence>
<dbReference type="Pfam" id="PF00570">
    <property type="entry name" value="HRDC"/>
    <property type="match status" value="1"/>
</dbReference>
<evidence type="ECO:0000259" key="8">
    <source>
        <dbReference type="PROSITE" id="PS50967"/>
    </source>
</evidence>
<dbReference type="GO" id="GO:0003727">
    <property type="term" value="F:single-stranded RNA binding"/>
    <property type="evidence" value="ECO:0007669"/>
    <property type="project" value="TreeGrafter"/>
</dbReference>
<dbReference type="GO" id="GO:0080188">
    <property type="term" value="P:gene silencing by siRNA-directed DNA methylation"/>
    <property type="evidence" value="ECO:0007669"/>
    <property type="project" value="UniProtKB-ARBA"/>
</dbReference>
<evidence type="ECO:0000256" key="1">
    <source>
        <dbReference type="ARBA" id="ARBA00004123"/>
    </source>
</evidence>
<reference evidence="9 10" key="1">
    <citation type="submission" date="2020-12" db="EMBL/GenBank/DDBJ databases">
        <title>Concerted genomic and epigenomic changes stabilize Arabidopsis allopolyploids.</title>
        <authorList>
            <person name="Chen Z."/>
        </authorList>
    </citation>
    <scope>NUCLEOTIDE SEQUENCE [LARGE SCALE GENOMIC DNA]</scope>
    <source>
        <strain evidence="9">As9502</strain>
        <tissue evidence="9">Leaf</tissue>
    </source>
</reference>
<organism evidence="9 10">
    <name type="scientific">Arabidopsis suecica</name>
    <name type="common">Swedish thale-cress</name>
    <name type="synonym">Cardaminopsis suecica</name>
    <dbReference type="NCBI Taxonomy" id="45249"/>
    <lineage>
        <taxon>Eukaryota</taxon>
        <taxon>Viridiplantae</taxon>
        <taxon>Streptophyta</taxon>
        <taxon>Embryophyta</taxon>
        <taxon>Tracheophyta</taxon>
        <taxon>Spermatophyta</taxon>
        <taxon>Magnoliopsida</taxon>
        <taxon>eudicotyledons</taxon>
        <taxon>Gunneridae</taxon>
        <taxon>Pentapetalae</taxon>
        <taxon>rosids</taxon>
        <taxon>malvids</taxon>
        <taxon>Brassicales</taxon>
        <taxon>Brassicaceae</taxon>
        <taxon>Camelineae</taxon>
        <taxon>Arabidopsis</taxon>
    </lineage>
</organism>
<keyword evidence="2" id="KW-0540">Nuclease</keyword>
<dbReference type="GO" id="GO:0071036">
    <property type="term" value="P:nuclear polyadenylation-dependent snoRNA catabolic process"/>
    <property type="evidence" value="ECO:0007669"/>
    <property type="project" value="TreeGrafter"/>
</dbReference>
<feature type="region of interest" description="Disordered" evidence="7">
    <location>
        <begin position="817"/>
        <end position="867"/>
    </location>
</feature>
<evidence type="ECO:0000256" key="4">
    <source>
        <dbReference type="ARBA" id="ARBA00022839"/>
    </source>
</evidence>
<comment type="subcellular location">
    <subcellularLocation>
        <location evidence="1">Nucleus</location>
    </subcellularLocation>
</comment>
<dbReference type="GO" id="GO:0071038">
    <property type="term" value="P:TRAMP-dependent tRNA surveillance pathway"/>
    <property type="evidence" value="ECO:0007669"/>
    <property type="project" value="TreeGrafter"/>
</dbReference>
<dbReference type="Pfam" id="PF01612">
    <property type="entry name" value="DNA_pol_A_exo1"/>
    <property type="match status" value="1"/>
</dbReference>
<feature type="region of interest" description="Disordered" evidence="7">
    <location>
        <begin position="687"/>
        <end position="754"/>
    </location>
</feature>
<dbReference type="GO" id="GO:0071051">
    <property type="term" value="P:poly(A)-dependent snoRNA 3'-end processing"/>
    <property type="evidence" value="ECO:0007669"/>
    <property type="project" value="TreeGrafter"/>
</dbReference>
<keyword evidence="6" id="KW-0539">Nucleus</keyword>
<dbReference type="Proteomes" id="UP000694251">
    <property type="component" value="Chromosome 12"/>
</dbReference>
<dbReference type="GO" id="GO:0000467">
    <property type="term" value="P:exonucleolytic trimming to generate mature 3'-end of 5.8S rRNA from tricistronic rRNA transcript (SSU-rRNA, 5.8S rRNA, LSU-rRNA)"/>
    <property type="evidence" value="ECO:0007669"/>
    <property type="project" value="InterPro"/>
</dbReference>
<protein>
    <submittedName>
        <fullName evidence="9">HRDC domain</fullName>
    </submittedName>
</protein>
<feature type="compositionally biased region" description="Polar residues" evidence="7">
    <location>
        <begin position="739"/>
        <end position="750"/>
    </location>
</feature>
<dbReference type="GO" id="GO:0005730">
    <property type="term" value="C:nucleolus"/>
    <property type="evidence" value="ECO:0007669"/>
    <property type="project" value="TreeGrafter"/>
</dbReference>
<keyword evidence="10" id="KW-1185">Reference proteome</keyword>
<dbReference type="OrthoDB" id="2250022at2759"/>
<dbReference type="InterPro" id="IPR002562">
    <property type="entry name" value="3'-5'_exonuclease_dom"/>
</dbReference>
<gene>
    <name evidence="9" type="ORF">ISN44_As12g033480</name>
</gene>
<keyword evidence="4" id="KW-0269">Exonuclease</keyword>
<name>A0A8T1YPX2_ARASU</name>
<dbReference type="GO" id="GO:0071044">
    <property type="term" value="P:histone mRNA catabolic process"/>
    <property type="evidence" value="ECO:0007669"/>
    <property type="project" value="TreeGrafter"/>
</dbReference>
<keyword evidence="3" id="KW-0378">Hydrolase</keyword>
<dbReference type="GO" id="GO:0071040">
    <property type="term" value="P:nuclear polyadenylation-dependent antisense transcript catabolic process"/>
    <property type="evidence" value="ECO:0007669"/>
    <property type="project" value="TreeGrafter"/>
</dbReference>
<evidence type="ECO:0000256" key="2">
    <source>
        <dbReference type="ARBA" id="ARBA00022722"/>
    </source>
</evidence>
<dbReference type="EMBL" id="JAEFBJ010000012">
    <property type="protein sequence ID" value="KAG7548140.1"/>
    <property type="molecule type" value="Genomic_DNA"/>
</dbReference>
<dbReference type="GO" id="GO:0000175">
    <property type="term" value="F:3'-5'-RNA exonuclease activity"/>
    <property type="evidence" value="ECO:0007669"/>
    <property type="project" value="InterPro"/>
</dbReference>
<dbReference type="PANTHER" id="PTHR12124">
    <property type="entry name" value="POLYMYOSITIS/SCLERODERMA AUTOANTIGEN-RELATED"/>
    <property type="match status" value="1"/>
</dbReference>
<dbReference type="FunFam" id="3.30.420.10:FF:000065">
    <property type="entry name" value="Protein RRP6-like 2 isoform A"/>
    <property type="match status" value="1"/>
</dbReference>
<accession>A0A8T1YPX2</accession>
<dbReference type="InterPro" id="IPR002121">
    <property type="entry name" value="HRDC_dom"/>
</dbReference>
<dbReference type="FunFam" id="1.10.150.80:FF:000001">
    <property type="entry name" value="Putative exosome component 10"/>
    <property type="match status" value="1"/>
</dbReference>
<evidence type="ECO:0000256" key="7">
    <source>
        <dbReference type="SAM" id="MobiDB-lite"/>
    </source>
</evidence>
<keyword evidence="5" id="KW-0943">RNA-mediated gene silencing</keyword>
<evidence type="ECO:0000256" key="3">
    <source>
        <dbReference type="ARBA" id="ARBA00022801"/>
    </source>
</evidence>
<feature type="domain" description="HRDC" evidence="8">
    <location>
        <begin position="475"/>
        <end position="555"/>
    </location>
</feature>
<evidence type="ECO:0000313" key="9">
    <source>
        <dbReference type="EMBL" id="KAG7548140.1"/>
    </source>
</evidence>
<comment type="caution">
    <text evidence="9">The sequence shown here is derived from an EMBL/GenBank/DDBJ whole genome shotgun (WGS) entry which is preliminary data.</text>
</comment>
<evidence type="ECO:0000313" key="10">
    <source>
        <dbReference type="Proteomes" id="UP000694251"/>
    </source>
</evidence>
<evidence type="ECO:0000256" key="5">
    <source>
        <dbReference type="ARBA" id="ARBA00023158"/>
    </source>
</evidence>
<dbReference type="InterPro" id="IPR045092">
    <property type="entry name" value="Rrp6-like"/>
</dbReference>
<dbReference type="GO" id="GO:0071037">
    <property type="term" value="P:nuclear polyadenylation-dependent snRNA catabolic process"/>
    <property type="evidence" value="ECO:0007669"/>
    <property type="project" value="TreeGrafter"/>
</dbReference>
<dbReference type="InterPro" id="IPR049559">
    <property type="entry name" value="Rrp6p-like_exo"/>
</dbReference>
<dbReference type="SMART" id="SM00474">
    <property type="entry name" value="35EXOc"/>
    <property type="match status" value="1"/>
</dbReference>
<feature type="compositionally biased region" description="Basic and acidic residues" evidence="7">
    <location>
        <begin position="716"/>
        <end position="725"/>
    </location>
</feature>
<proteinExistence type="predicted"/>